<feature type="compositionally biased region" description="Low complexity" evidence="1">
    <location>
        <begin position="31"/>
        <end position="57"/>
    </location>
</feature>
<gene>
    <name evidence="2" type="ORF">ElyMa_001825900</name>
</gene>
<reference evidence="2 3" key="1">
    <citation type="journal article" date="2021" name="Elife">
        <title>Chloroplast acquisition without the gene transfer in kleptoplastic sea slugs, Plakobranchus ocellatus.</title>
        <authorList>
            <person name="Maeda T."/>
            <person name="Takahashi S."/>
            <person name="Yoshida T."/>
            <person name="Shimamura S."/>
            <person name="Takaki Y."/>
            <person name="Nagai Y."/>
            <person name="Toyoda A."/>
            <person name="Suzuki Y."/>
            <person name="Arimoto A."/>
            <person name="Ishii H."/>
            <person name="Satoh N."/>
            <person name="Nishiyama T."/>
            <person name="Hasebe M."/>
            <person name="Maruyama T."/>
            <person name="Minagawa J."/>
            <person name="Obokata J."/>
            <person name="Shigenobu S."/>
        </authorList>
    </citation>
    <scope>NUCLEOTIDE SEQUENCE [LARGE SCALE GENOMIC DNA]</scope>
</reference>
<comment type="caution">
    <text evidence="2">The sequence shown here is derived from an EMBL/GenBank/DDBJ whole genome shotgun (WGS) entry which is preliminary data.</text>
</comment>
<evidence type="ECO:0000313" key="3">
    <source>
        <dbReference type="Proteomes" id="UP000762676"/>
    </source>
</evidence>
<sequence>MYGRYRNSVGAPRSYSDPPWATDFDRATTISGNYNNNRHGNTRNSNTNNRNSNGSTRDAGYRQPRLGRGDNVERPRHTSYRTY</sequence>
<protein>
    <submittedName>
        <fullName evidence="2">Uncharacterized protein</fullName>
    </submittedName>
</protein>
<feature type="non-terminal residue" evidence="2">
    <location>
        <position position="83"/>
    </location>
</feature>
<organism evidence="2 3">
    <name type="scientific">Elysia marginata</name>
    <dbReference type="NCBI Taxonomy" id="1093978"/>
    <lineage>
        <taxon>Eukaryota</taxon>
        <taxon>Metazoa</taxon>
        <taxon>Spiralia</taxon>
        <taxon>Lophotrochozoa</taxon>
        <taxon>Mollusca</taxon>
        <taxon>Gastropoda</taxon>
        <taxon>Heterobranchia</taxon>
        <taxon>Euthyneura</taxon>
        <taxon>Panpulmonata</taxon>
        <taxon>Sacoglossa</taxon>
        <taxon>Placobranchoidea</taxon>
        <taxon>Plakobranchidae</taxon>
        <taxon>Elysia</taxon>
    </lineage>
</organism>
<evidence type="ECO:0000313" key="2">
    <source>
        <dbReference type="EMBL" id="GFR60614.1"/>
    </source>
</evidence>
<name>A0AAV4EIH3_9GAST</name>
<proteinExistence type="predicted"/>
<dbReference type="EMBL" id="BMAT01003685">
    <property type="protein sequence ID" value="GFR60614.1"/>
    <property type="molecule type" value="Genomic_DNA"/>
</dbReference>
<dbReference type="AlphaFoldDB" id="A0AAV4EIH3"/>
<feature type="compositionally biased region" description="Basic and acidic residues" evidence="1">
    <location>
        <begin position="67"/>
        <end position="76"/>
    </location>
</feature>
<keyword evidence="3" id="KW-1185">Reference proteome</keyword>
<evidence type="ECO:0000256" key="1">
    <source>
        <dbReference type="SAM" id="MobiDB-lite"/>
    </source>
</evidence>
<accession>A0AAV4EIH3</accession>
<dbReference type="Proteomes" id="UP000762676">
    <property type="component" value="Unassembled WGS sequence"/>
</dbReference>
<feature type="region of interest" description="Disordered" evidence="1">
    <location>
        <begin position="1"/>
        <end position="83"/>
    </location>
</feature>